<dbReference type="InterPro" id="IPR010430">
    <property type="entry name" value="DUF1028"/>
</dbReference>
<dbReference type="PANTHER" id="PTHR39328:SF1">
    <property type="entry name" value="BLL2871 PROTEIN"/>
    <property type="match status" value="1"/>
</dbReference>
<evidence type="ECO:0000313" key="2">
    <source>
        <dbReference type="Proteomes" id="UP001596547"/>
    </source>
</evidence>
<dbReference type="EMBL" id="JBHTBF010000001">
    <property type="protein sequence ID" value="MFC7315518.1"/>
    <property type="molecule type" value="Genomic_DNA"/>
</dbReference>
<dbReference type="PANTHER" id="PTHR39328">
    <property type="entry name" value="BLL2871 PROTEIN"/>
    <property type="match status" value="1"/>
</dbReference>
<dbReference type="GeneID" id="79314485"/>
<organism evidence="1 2">
    <name type="scientific">Halomarina halobia</name>
    <dbReference type="NCBI Taxonomy" id="3033386"/>
    <lineage>
        <taxon>Archaea</taxon>
        <taxon>Methanobacteriati</taxon>
        <taxon>Methanobacteriota</taxon>
        <taxon>Stenosarchaea group</taxon>
        <taxon>Halobacteria</taxon>
        <taxon>Halobacteriales</taxon>
        <taxon>Natronomonadaceae</taxon>
        <taxon>Halomarina</taxon>
    </lineage>
</organism>
<dbReference type="Pfam" id="PF06267">
    <property type="entry name" value="DUF1028"/>
    <property type="match status" value="1"/>
</dbReference>
<reference evidence="1 2" key="1">
    <citation type="journal article" date="2019" name="Int. J. Syst. Evol. Microbiol.">
        <title>The Global Catalogue of Microorganisms (GCM) 10K type strain sequencing project: providing services to taxonomists for standard genome sequencing and annotation.</title>
        <authorList>
            <consortium name="The Broad Institute Genomics Platform"/>
            <consortium name="The Broad Institute Genome Sequencing Center for Infectious Disease"/>
            <person name="Wu L."/>
            <person name="Ma J."/>
        </authorList>
    </citation>
    <scope>NUCLEOTIDE SEQUENCE [LARGE SCALE GENOMIC DNA]</scope>
    <source>
        <strain evidence="1 2">PSR21</strain>
    </source>
</reference>
<gene>
    <name evidence="1" type="ORF">ACFQPE_01735</name>
</gene>
<comment type="caution">
    <text evidence="1">The sequence shown here is derived from an EMBL/GenBank/DDBJ whole genome shotgun (WGS) entry which is preliminary data.</text>
</comment>
<dbReference type="AlphaFoldDB" id="A0ABD6A5N1"/>
<proteinExistence type="predicted"/>
<keyword evidence="2" id="KW-1185">Reference proteome</keyword>
<dbReference type="InterPro" id="IPR029055">
    <property type="entry name" value="Ntn_hydrolases_N"/>
</dbReference>
<dbReference type="Proteomes" id="UP001596547">
    <property type="component" value="Unassembled WGS sequence"/>
</dbReference>
<name>A0ABD6A5N1_9EURY</name>
<accession>A0ABD6A5N1</accession>
<dbReference type="Gene3D" id="3.60.20.10">
    <property type="entry name" value="Glutamine Phosphoribosylpyrophosphate, subunit 1, domain 1"/>
    <property type="match status" value="1"/>
</dbReference>
<protein>
    <submittedName>
        <fullName evidence="1">DUF1028 domain-containing protein</fullName>
    </submittedName>
</protein>
<dbReference type="RefSeq" id="WP_276304918.1">
    <property type="nucleotide sequence ID" value="NZ_CP119992.1"/>
</dbReference>
<sequence length="219" mass="23153">MTFSICVRETRAAGDGERVRFGVAVATNNPGIGVFCPFVSGNGAVATQHYTVGEVGPRLLGYLDDGLRADDAVAATLAAVSRPHLRQVHALCRESRGVHHGDAPSVYGDRVGGNYSVAGNTLAGEAVLDAIAEAFEHADPDRELAARLVEALAAGEEAGGDRRNDDVRSAAVRVVDPGAPIANEWYNDLRVDASRTPIADLTEQHKLAKDYHAEAAAEW</sequence>
<dbReference type="SUPFAM" id="SSF56235">
    <property type="entry name" value="N-terminal nucleophile aminohydrolases (Ntn hydrolases)"/>
    <property type="match status" value="1"/>
</dbReference>
<evidence type="ECO:0000313" key="1">
    <source>
        <dbReference type="EMBL" id="MFC7315518.1"/>
    </source>
</evidence>